<organism evidence="2 3">
    <name type="scientific">Thermothielavioides terrestris</name>
    <dbReference type="NCBI Taxonomy" id="2587410"/>
    <lineage>
        <taxon>Eukaryota</taxon>
        <taxon>Fungi</taxon>
        <taxon>Dikarya</taxon>
        <taxon>Ascomycota</taxon>
        <taxon>Pezizomycotina</taxon>
        <taxon>Sordariomycetes</taxon>
        <taxon>Sordariomycetidae</taxon>
        <taxon>Sordariales</taxon>
        <taxon>Chaetomiaceae</taxon>
        <taxon>Thermothielavioides</taxon>
    </lineage>
</organism>
<name>A0A446BTA8_9PEZI</name>
<sequence>MAQSAQDLSRLPVNGCDLFLLEKWDADSALSPDEQMRQIFARFLELPLPERQVYTQRVAARGVFSAGSLSPAEQDILALARPYNERNRGEVCLLRTYYGAGSDAVFDAVVQTCRAFGGVGPECVFSDAARYNYGEDWRRVFGLMPQLLECHDDYEAECAAEFARAQESDEEDEELGGWSRDDFTLAELFNHYHLASKVGVIYILDEETLGDDREDDDDEKDGSAGSYSQRELLVVWYDAQGKTVRWRRRDAVSISQEMAVINTAAIDDHPVRTEAEIGEDYDWDGPLGLSSMEEDEESASDADP</sequence>
<accession>A0A446BTA8</accession>
<protein>
    <submittedName>
        <fullName evidence="2">9d292cb1-dc2c-478e-9732-1b4dbd51ef8b</fullName>
    </submittedName>
</protein>
<feature type="region of interest" description="Disordered" evidence="1">
    <location>
        <begin position="271"/>
        <end position="304"/>
    </location>
</feature>
<proteinExistence type="predicted"/>
<evidence type="ECO:0000313" key="3">
    <source>
        <dbReference type="Proteomes" id="UP000289323"/>
    </source>
</evidence>
<evidence type="ECO:0000313" key="2">
    <source>
        <dbReference type="EMBL" id="SPQ25753.1"/>
    </source>
</evidence>
<dbReference type="AlphaFoldDB" id="A0A446BTA8"/>
<reference evidence="2 3" key="1">
    <citation type="submission" date="2018-04" db="EMBL/GenBank/DDBJ databases">
        <authorList>
            <person name="Huttner S."/>
            <person name="Dainat J."/>
        </authorList>
    </citation>
    <scope>NUCLEOTIDE SEQUENCE [LARGE SCALE GENOMIC DNA]</scope>
</reference>
<feature type="compositionally biased region" description="Acidic residues" evidence="1">
    <location>
        <begin position="292"/>
        <end position="304"/>
    </location>
</feature>
<dbReference type="Proteomes" id="UP000289323">
    <property type="component" value="Unassembled WGS sequence"/>
</dbReference>
<dbReference type="EMBL" id="OUUZ01000015">
    <property type="protein sequence ID" value="SPQ25753.1"/>
    <property type="molecule type" value="Genomic_DNA"/>
</dbReference>
<evidence type="ECO:0000256" key="1">
    <source>
        <dbReference type="SAM" id="MobiDB-lite"/>
    </source>
</evidence>
<gene>
    <name evidence="2" type="ORF">TT172_LOCUS8172</name>
</gene>